<dbReference type="EMBL" id="BNAT01000010">
    <property type="protein sequence ID" value="GHH88285.1"/>
    <property type="molecule type" value="Genomic_DNA"/>
</dbReference>
<dbReference type="AlphaFoldDB" id="A0A919L7Z1"/>
<keyword evidence="5" id="KW-1185">Reference proteome</keyword>
<evidence type="ECO:0000259" key="3">
    <source>
        <dbReference type="Pfam" id="PF26526"/>
    </source>
</evidence>
<keyword evidence="2" id="KW-0472">Membrane</keyword>
<keyword evidence="2" id="KW-0812">Transmembrane</keyword>
<sequence length="257" mass="27366">MVNPGRSRGGSGEWEQPFWQQRGWILSAGFLLVLLVLAAATLMTSEDEAPEASGSPTSAPTATASDADDTAGGNGRPAGCRTDDSEQEKPTAAPKDVYWKAGGTHLVPASKSAGPLKFDGPVWSCFAHTPMGAVFAAHAITNNFGLEGWREVVERQVVPGAGRDAYVARRSKEEQDESTSGQPSEETFAGFTVLAYNEKESTVMILGRIPSVDRYGSLSVTLRWQDGDWKVLPDPDGTIYGGVSYTDGTSGFITWGT</sequence>
<protein>
    <recommendedName>
        <fullName evidence="3">DUF8175 domain-containing protein</fullName>
    </recommendedName>
</protein>
<dbReference type="Pfam" id="PF26526">
    <property type="entry name" value="DUF8175"/>
    <property type="match status" value="1"/>
</dbReference>
<dbReference type="Proteomes" id="UP000603227">
    <property type="component" value="Unassembled WGS sequence"/>
</dbReference>
<keyword evidence="2" id="KW-1133">Transmembrane helix</keyword>
<proteinExistence type="predicted"/>
<evidence type="ECO:0000313" key="4">
    <source>
        <dbReference type="EMBL" id="GHH88285.1"/>
    </source>
</evidence>
<feature type="domain" description="DUF8175" evidence="3">
    <location>
        <begin position="65"/>
        <end position="253"/>
    </location>
</feature>
<accession>A0A919L7Z1</accession>
<feature type="compositionally biased region" description="Low complexity" evidence="1">
    <location>
        <begin position="51"/>
        <end position="65"/>
    </location>
</feature>
<comment type="caution">
    <text evidence="4">The sequence shown here is derived from an EMBL/GenBank/DDBJ whole genome shotgun (WGS) entry which is preliminary data.</text>
</comment>
<organism evidence="4 5">
    <name type="scientific">Streptomyces capitiformicae</name>
    <dbReference type="NCBI Taxonomy" id="2014920"/>
    <lineage>
        <taxon>Bacteria</taxon>
        <taxon>Bacillati</taxon>
        <taxon>Actinomycetota</taxon>
        <taxon>Actinomycetes</taxon>
        <taxon>Kitasatosporales</taxon>
        <taxon>Streptomycetaceae</taxon>
        <taxon>Streptomyces</taxon>
    </lineage>
</organism>
<reference evidence="4" key="2">
    <citation type="submission" date="2020-09" db="EMBL/GenBank/DDBJ databases">
        <authorList>
            <person name="Sun Q."/>
            <person name="Zhou Y."/>
        </authorList>
    </citation>
    <scope>NUCLEOTIDE SEQUENCE</scope>
    <source>
        <strain evidence="4">CGMCC 4.7403</strain>
    </source>
</reference>
<dbReference type="RefSeq" id="WP_189783217.1">
    <property type="nucleotide sequence ID" value="NZ_BNAT01000010.1"/>
</dbReference>
<feature type="transmembrane region" description="Helical" evidence="2">
    <location>
        <begin position="24"/>
        <end position="43"/>
    </location>
</feature>
<reference evidence="4" key="1">
    <citation type="journal article" date="2014" name="Int. J. Syst. Evol. Microbiol.">
        <title>Complete genome sequence of Corynebacterium casei LMG S-19264T (=DSM 44701T), isolated from a smear-ripened cheese.</title>
        <authorList>
            <consortium name="US DOE Joint Genome Institute (JGI-PGF)"/>
            <person name="Walter F."/>
            <person name="Albersmeier A."/>
            <person name="Kalinowski J."/>
            <person name="Ruckert C."/>
        </authorList>
    </citation>
    <scope>NUCLEOTIDE SEQUENCE</scope>
    <source>
        <strain evidence="4">CGMCC 4.7403</strain>
    </source>
</reference>
<feature type="region of interest" description="Disordered" evidence="1">
    <location>
        <begin position="46"/>
        <end position="92"/>
    </location>
</feature>
<gene>
    <name evidence="4" type="ORF">GCM10017771_32870</name>
</gene>
<dbReference type="InterPro" id="IPR058488">
    <property type="entry name" value="DUF8175"/>
</dbReference>
<evidence type="ECO:0000256" key="2">
    <source>
        <dbReference type="SAM" id="Phobius"/>
    </source>
</evidence>
<evidence type="ECO:0000256" key="1">
    <source>
        <dbReference type="SAM" id="MobiDB-lite"/>
    </source>
</evidence>
<evidence type="ECO:0000313" key="5">
    <source>
        <dbReference type="Proteomes" id="UP000603227"/>
    </source>
</evidence>
<name>A0A919L7Z1_9ACTN</name>